<keyword evidence="4 5" id="KW-0472">Membrane</keyword>
<evidence type="ECO:0000259" key="6">
    <source>
        <dbReference type="PROSITE" id="PS50850"/>
    </source>
</evidence>
<dbReference type="InterPro" id="IPR020846">
    <property type="entry name" value="MFS_dom"/>
</dbReference>
<accession>A0A450YEQ1</accession>
<feature type="transmembrane region" description="Helical" evidence="5">
    <location>
        <begin position="284"/>
        <end position="305"/>
    </location>
</feature>
<dbReference type="PANTHER" id="PTHR23508">
    <property type="entry name" value="CARBOXYLIC ACID TRANSPORTER PROTEIN HOMOLOG"/>
    <property type="match status" value="1"/>
</dbReference>
<dbReference type="EMBL" id="CAADFT010000006">
    <property type="protein sequence ID" value="VFK40004.1"/>
    <property type="molecule type" value="Genomic_DNA"/>
</dbReference>
<dbReference type="GO" id="GO:0005886">
    <property type="term" value="C:plasma membrane"/>
    <property type="evidence" value="ECO:0007669"/>
    <property type="project" value="TreeGrafter"/>
</dbReference>
<evidence type="ECO:0000256" key="3">
    <source>
        <dbReference type="ARBA" id="ARBA00022989"/>
    </source>
</evidence>
<dbReference type="GO" id="GO:0046943">
    <property type="term" value="F:carboxylic acid transmembrane transporter activity"/>
    <property type="evidence" value="ECO:0007669"/>
    <property type="project" value="TreeGrafter"/>
</dbReference>
<dbReference type="SUPFAM" id="SSF103473">
    <property type="entry name" value="MFS general substrate transporter"/>
    <property type="match status" value="1"/>
</dbReference>
<name>A0A450YEQ1_9GAMM</name>
<feature type="transmembrane region" description="Helical" evidence="5">
    <location>
        <begin position="167"/>
        <end position="190"/>
    </location>
</feature>
<evidence type="ECO:0000313" key="7">
    <source>
        <dbReference type="EMBL" id="VFK40004.1"/>
    </source>
</evidence>
<dbReference type="InterPro" id="IPR036259">
    <property type="entry name" value="MFS_trans_sf"/>
</dbReference>
<evidence type="ECO:0000256" key="4">
    <source>
        <dbReference type="ARBA" id="ARBA00023136"/>
    </source>
</evidence>
<feature type="transmembrane region" description="Helical" evidence="5">
    <location>
        <begin position="77"/>
        <end position="97"/>
    </location>
</feature>
<dbReference type="InterPro" id="IPR011701">
    <property type="entry name" value="MFS"/>
</dbReference>
<feature type="transmembrane region" description="Helical" evidence="5">
    <location>
        <begin position="312"/>
        <end position="332"/>
    </location>
</feature>
<evidence type="ECO:0000256" key="1">
    <source>
        <dbReference type="ARBA" id="ARBA00004141"/>
    </source>
</evidence>
<evidence type="ECO:0000256" key="2">
    <source>
        <dbReference type="ARBA" id="ARBA00022692"/>
    </source>
</evidence>
<gene>
    <name evidence="7" type="ORF">BECKTC1821E_GA0114239_100623</name>
</gene>
<reference evidence="7" key="1">
    <citation type="submission" date="2019-02" db="EMBL/GenBank/DDBJ databases">
        <authorList>
            <person name="Gruber-Vodicka R. H."/>
            <person name="Seah K. B. B."/>
        </authorList>
    </citation>
    <scope>NUCLEOTIDE SEQUENCE</scope>
    <source>
        <strain evidence="7">BECK_BZ125</strain>
    </source>
</reference>
<comment type="subcellular location">
    <subcellularLocation>
        <location evidence="1">Membrane</location>
        <topology evidence="1">Multi-pass membrane protein</topology>
    </subcellularLocation>
</comment>
<protein>
    <submittedName>
        <fullName evidence="7">Nitrate/nitrite transporter NarK</fullName>
    </submittedName>
</protein>
<feature type="transmembrane region" description="Helical" evidence="5">
    <location>
        <begin position="371"/>
        <end position="396"/>
    </location>
</feature>
<dbReference type="CDD" id="cd06174">
    <property type="entry name" value="MFS"/>
    <property type="match status" value="1"/>
</dbReference>
<dbReference type="AlphaFoldDB" id="A0A450YEQ1"/>
<feature type="transmembrane region" description="Helical" evidence="5">
    <location>
        <begin position="196"/>
        <end position="213"/>
    </location>
</feature>
<dbReference type="Gene3D" id="1.20.1250.20">
    <property type="entry name" value="MFS general substrate transporter like domains"/>
    <property type="match status" value="2"/>
</dbReference>
<organism evidence="7">
    <name type="scientific">Candidatus Kentrum sp. TC</name>
    <dbReference type="NCBI Taxonomy" id="2126339"/>
    <lineage>
        <taxon>Bacteria</taxon>
        <taxon>Pseudomonadati</taxon>
        <taxon>Pseudomonadota</taxon>
        <taxon>Gammaproteobacteria</taxon>
        <taxon>Candidatus Kentrum</taxon>
    </lineage>
</organism>
<feature type="transmembrane region" description="Helical" evidence="5">
    <location>
        <begin position="37"/>
        <end position="57"/>
    </location>
</feature>
<feature type="domain" description="Major facilitator superfamily (MFS) profile" evidence="6">
    <location>
        <begin position="39"/>
        <end position="427"/>
    </location>
</feature>
<keyword evidence="2 5" id="KW-0812">Transmembrane</keyword>
<dbReference type="PANTHER" id="PTHR23508:SF10">
    <property type="entry name" value="CARBOXYLIC ACID TRANSPORTER PROTEIN HOMOLOG"/>
    <property type="match status" value="1"/>
</dbReference>
<sequence length="427" mass="45727">MRRLVARKILIRLRSGYASSGIGEDNPIDTVSHLYKWWVLLLCGLANFLAGLSWMSLPVLFHEISRATGRSMASLLAAWGVIPLAILVSAIPAGMLVDKTGIRWSIGIGGVAFGIAGAARGFSPNYSFFLISVFIYGCLLPFTYQLLSKTIGLFFEARRTGMAIGILQALFGLAGSVAFMFSGTVFSSAFGGWRNLLYLLGAGSIILAFLWIATIRDPSLARQGAVPIPRRPMVGGTITRLARNRDLRILCLISFLSLGAWIGASGTLPFLLKNARGLSPQSANNLMSLATWSWVMGALVLSYLSDRVRNRIYVLFSGCVVSGLGLFMLCISDSTLTWLWACLWGFAGGAVVIIIPLLLDVPGIDARNSGAAIGMVSGMGNLGAFVFPMVIAAFILNTDQSIITLGIFCGLLGYTLAGLLSGKISYR</sequence>
<feature type="transmembrane region" description="Helical" evidence="5">
    <location>
        <begin position="402"/>
        <end position="422"/>
    </location>
</feature>
<keyword evidence="3 5" id="KW-1133">Transmembrane helix</keyword>
<evidence type="ECO:0000256" key="5">
    <source>
        <dbReference type="SAM" id="Phobius"/>
    </source>
</evidence>
<feature type="transmembrane region" description="Helical" evidence="5">
    <location>
        <begin position="128"/>
        <end position="147"/>
    </location>
</feature>
<dbReference type="Pfam" id="PF07690">
    <property type="entry name" value="MFS_1"/>
    <property type="match status" value="1"/>
</dbReference>
<proteinExistence type="predicted"/>
<feature type="transmembrane region" description="Helical" evidence="5">
    <location>
        <begin position="104"/>
        <end position="122"/>
    </location>
</feature>
<feature type="transmembrane region" description="Helical" evidence="5">
    <location>
        <begin position="249"/>
        <end position="272"/>
    </location>
</feature>
<feature type="transmembrane region" description="Helical" evidence="5">
    <location>
        <begin position="338"/>
        <end position="359"/>
    </location>
</feature>
<dbReference type="PROSITE" id="PS50850">
    <property type="entry name" value="MFS"/>
    <property type="match status" value="1"/>
</dbReference>